<feature type="compositionally biased region" description="Basic and acidic residues" evidence="1">
    <location>
        <begin position="62"/>
        <end position="71"/>
    </location>
</feature>
<evidence type="ECO:0000313" key="3">
    <source>
        <dbReference type="Proteomes" id="UP000006900"/>
    </source>
</evidence>
<sequence>MPNNIAFSRSYIGKRCYSEQEVGVFIDLAEQERTRHIEEDVEFRNRNAELRNQDGAPQPRSCADRARNCHV</sequence>
<proteinExistence type="predicted"/>
<dbReference type="AlphaFoldDB" id="A0A0H3MW81"/>
<dbReference type="EMBL" id="FM211192">
    <property type="protein sequence ID" value="CAR72351.1"/>
    <property type="molecule type" value="Genomic_DNA"/>
</dbReference>
<name>A0A0H3MW81_MYCLB</name>
<evidence type="ECO:0000313" key="2">
    <source>
        <dbReference type="EMBL" id="CAR72351.1"/>
    </source>
</evidence>
<dbReference type="KEGG" id="mlb:MLBr02253"/>
<protein>
    <submittedName>
        <fullName evidence="2">Antigen 84 homolog</fullName>
    </submittedName>
</protein>
<accession>A0A0H3MW81</accession>
<dbReference type="Gene3D" id="6.10.250.660">
    <property type="match status" value="1"/>
</dbReference>
<gene>
    <name evidence="2" type="ordered locus">MLBr02253</name>
</gene>
<dbReference type="HOGENOM" id="CLU_2735719_0_0_11"/>
<feature type="region of interest" description="Disordered" evidence="1">
    <location>
        <begin position="48"/>
        <end position="71"/>
    </location>
</feature>
<evidence type="ECO:0000256" key="1">
    <source>
        <dbReference type="SAM" id="MobiDB-lite"/>
    </source>
</evidence>
<reference evidence="2 3" key="1">
    <citation type="journal article" date="2009" name="Nat. Genet.">
        <title>Comparative genomic and phylogeographic analysis of Mycobacterium leprae.</title>
        <authorList>
            <person name="Monot M."/>
            <person name="Honore N."/>
            <person name="Garnier T."/>
            <person name="Zidane N."/>
            <person name="Sherafi D."/>
            <person name="Paniz-Mondolfi A."/>
            <person name="Matsuoka M."/>
            <person name="Taylor G.M."/>
            <person name="Donoghue H.D."/>
            <person name="Bouwman A."/>
            <person name="Mays S."/>
            <person name="Watson C."/>
            <person name="Lockwood D."/>
            <person name="Khamispour A."/>
            <person name="Dowlati Y."/>
            <person name="Jianping S."/>
            <person name="Rea T.H."/>
            <person name="Vera-Cabrera L."/>
            <person name="Stefani M.M."/>
            <person name="Banu S."/>
            <person name="Macdonald M."/>
            <person name="Sapkota B.R."/>
            <person name="Spencer J.S."/>
            <person name="Thomas J."/>
            <person name="Harshman K."/>
            <person name="Singh P."/>
            <person name="Busso P."/>
            <person name="Gattiker A."/>
            <person name="Rougemont J."/>
            <person name="Brennan P.J."/>
            <person name="Cole S.T."/>
        </authorList>
    </citation>
    <scope>NUCLEOTIDE SEQUENCE [LARGE SCALE GENOMIC DNA]</scope>
    <source>
        <strain evidence="3">Br4923</strain>
    </source>
</reference>
<dbReference type="Proteomes" id="UP000006900">
    <property type="component" value="Chromosome"/>
</dbReference>
<organism evidence="2 3">
    <name type="scientific">Mycobacterium leprae (strain Br4923)</name>
    <dbReference type="NCBI Taxonomy" id="561304"/>
    <lineage>
        <taxon>Bacteria</taxon>
        <taxon>Bacillati</taxon>
        <taxon>Actinomycetota</taxon>
        <taxon>Actinomycetes</taxon>
        <taxon>Mycobacteriales</taxon>
        <taxon>Mycobacteriaceae</taxon>
        <taxon>Mycobacterium</taxon>
    </lineage>
</organism>